<evidence type="ECO:0000313" key="2">
    <source>
        <dbReference type="EMBL" id="RZH69442.1"/>
    </source>
</evidence>
<gene>
    <name evidence="2" type="ORF">ELS17_08495</name>
</gene>
<proteinExistence type="predicted"/>
<comment type="caution">
    <text evidence="2">The sequence shown here is derived from an EMBL/GenBank/DDBJ whole genome shotgun (WGS) entry which is preliminary data.</text>
</comment>
<evidence type="ECO:0000256" key="1">
    <source>
        <dbReference type="SAM" id="MobiDB-lite"/>
    </source>
</evidence>
<dbReference type="InterPro" id="IPR006311">
    <property type="entry name" value="TAT_signal"/>
</dbReference>
<dbReference type="PROSITE" id="PS51318">
    <property type="entry name" value="TAT"/>
    <property type="match status" value="1"/>
</dbReference>
<feature type="region of interest" description="Disordered" evidence="1">
    <location>
        <begin position="33"/>
        <end position="53"/>
    </location>
</feature>
<accession>A0A482Y1V1</accession>
<protein>
    <recommendedName>
        <fullName evidence="4">Twin-arginine translocation signal domain-containing protein</fullName>
    </recommendedName>
</protein>
<dbReference type="AlphaFoldDB" id="A0A482Y1V1"/>
<dbReference type="EMBL" id="SHMR01000001">
    <property type="protein sequence ID" value="RZH69442.1"/>
    <property type="molecule type" value="Genomic_DNA"/>
</dbReference>
<name>A0A482Y1V1_9EURY</name>
<dbReference type="Proteomes" id="UP000292704">
    <property type="component" value="Unassembled WGS sequence"/>
</dbReference>
<evidence type="ECO:0008006" key="4">
    <source>
        <dbReference type="Google" id="ProtNLM"/>
    </source>
</evidence>
<reference evidence="2 3" key="1">
    <citation type="submission" date="2019-02" db="EMBL/GenBank/DDBJ databases">
        <title>Genome analysis provides insights into bioremediation potentialities and Haloocin production by Natrinema altunense strain 4.1R isolated from Chott Douz in Tunisian desert.</title>
        <authorList>
            <person name="Najjari A."/>
            <person name="Youssef N."/>
            <person name="Ben Dhia O."/>
            <person name="Ferjani R."/>
            <person name="El Hidri D."/>
            <person name="Ouzari H.I."/>
            <person name="Cherif A."/>
        </authorList>
    </citation>
    <scope>NUCLEOTIDE SEQUENCE [LARGE SCALE GENOMIC DNA]</scope>
    <source>
        <strain evidence="2 3">4.1R</strain>
    </source>
</reference>
<dbReference type="RefSeq" id="WP_130170281.1">
    <property type="nucleotide sequence ID" value="NZ_SHMR01000001.1"/>
</dbReference>
<sequence>MSGEESSGLTRRSVIKTSGVTLAAGGASVAAVGGASASHNEINPGDIVSLRNDNKSVDTFETLDFENKESYPSGTSGEVVKSEQKDDQKWYLVDIAGTDRWVSSAYVQFERNG</sequence>
<evidence type="ECO:0000313" key="3">
    <source>
        <dbReference type="Proteomes" id="UP000292704"/>
    </source>
</evidence>
<organism evidence="2 3">
    <name type="scientific">Natrinema altunense</name>
    <dbReference type="NCBI Taxonomy" id="222984"/>
    <lineage>
        <taxon>Archaea</taxon>
        <taxon>Methanobacteriati</taxon>
        <taxon>Methanobacteriota</taxon>
        <taxon>Stenosarchaea group</taxon>
        <taxon>Halobacteria</taxon>
        <taxon>Halobacteriales</taxon>
        <taxon>Natrialbaceae</taxon>
        <taxon>Natrinema</taxon>
    </lineage>
</organism>